<comment type="similarity">
    <text evidence="3">Belongs to the peptidase S9C family.</text>
</comment>
<dbReference type="PANTHER" id="PTHR42776">
    <property type="entry name" value="SERINE PEPTIDASE S9 FAMILY MEMBER"/>
    <property type="match status" value="1"/>
</dbReference>
<comment type="caution">
    <text evidence="11">The sequence shown here is derived from an EMBL/GenBank/DDBJ whole genome shotgun (WGS) entry which is preliminary data.</text>
</comment>
<evidence type="ECO:0000256" key="8">
    <source>
        <dbReference type="ARBA" id="ARBA00032829"/>
    </source>
</evidence>
<evidence type="ECO:0000256" key="2">
    <source>
        <dbReference type="ARBA" id="ARBA00004496"/>
    </source>
</evidence>
<accession>A0A4Y7TJ02</accession>
<evidence type="ECO:0000256" key="6">
    <source>
        <dbReference type="ARBA" id="ARBA00022490"/>
    </source>
</evidence>
<dbReference type="EMBL" id="QPFP01000011">
    <property type="protein sequence ID" value="TEB33971.1"/>
    <property type="molecule type" value="Genomic_DNA"/>
</dbReference>
<evidence type="ECO:0000256" key="4">
    <source>
        <dbReference type="ARBA" id="ARBA00011881"/>
    </source>
</evidence>
<organism evidence="11 12">
    <name type="scientific">Coprinellus micaceus</name>
    <name type="common">Glistening ink-cap mushroom</name>
    <name type="synonym">Coprinus micaceus</name>
    <dbReference type="NCBI Taxonomy" id="71717"/>
    <lineage>
        <taxon>Eukaryota</taxon>
        <taxon>Fungi</taxon>
        <taxon>Dikarya</taxon>
        <taxon>Basidiomycota</taxon>
        <taxon>Agaricomycotina</taxon>
        <taxon>Agaricomycetes</taxon>
        <taxon>Agaricomycetidae</taxon>
        <taxon>Agaricales</taxon>
        <taxon>Agaricineae</taxon>
        <taxon>Psathyrellaceae</taxon>
        <taxon>Coprinellus</taxon>
    </lineage>
</organism>
<proteinExistence type="inferred from homology"/>
<feature type="domain" description="Peptidase S9 prolyl oligopeptidase catalytic" evidence="9">
    <location>
        <begin position="623"/>
        <end position="688"/>
    </location>
</feature>
<dbReference type="OrthoDB" id="43744at2759"/>
<comment type="subcellular location">
    <subcellularLocation>
        <location evidence="2">Cytoplasm</location>
    </subcellularLocation>
</comment>
<keyword evidence="12" id="KW-1185">Reference proteome</keyword>
<dbReference type="GO" id="GO:0008242">
    <property type="term" value="F:omega peptidase activity"/>
    <property type="evidence" value="ECO:0007669"/>
    <property type="project" value="UniProtKB-EC"/>
</dbReference>
<evidence type="ECO:0000256" key="1">
    <source>
        <dbReference type="ARBA" id="ARBA00000721"/>
    </source>
</evidence>
<name>A0A4Y7TJ02_COPMI</name>
<dbReference type="PANTHER" id="PTHR42776:SF4">
    <property type="entry name" value="ACYLAMINO-ACID-RELEASING ENZYME"/>
    <property type="match status" value="1"/>
</dbReference>
<dbReference type="InterPro" id="IPR001375">
    <property type="entry name" value="Peptidase_S9_cat"/>
</dbReference>
<dbReference type="SUPFAM" id="SSF53474">
    <property type="entry name" value="alpha/beta-Hydrolases"/>
    <property type="match status" value="1"/>
</dbReference>
<evidence type="ECO:0000256" key="3">
    <source>
        <dbReference type="ARBA" id="ARBA00010040"/>
    </source>
</evidence>
<dbReference type="EC" id="3.4.19.1" evidence="5"/>
<dbReference type="SUPFAM" id="SSF82171">
    <property type="entry name" value="DPP6 N-terminal domain-like"/>
    <property type="match status" value="1"/>
</dbReference>
<gene>
    <name evidence="11" type="ORF">FA13DRAFT_1661602</name>
</gene>
<dbReference type="GO" id="GO:0004252">
    <property type="term" value="F:serine-type endopeptidase activity"/>
    <property type="evidence" value="ECO:0007669"/>
    <property type="project" value="TreeGrafter"/>
</dbReference>
<comment type="catalytic activity">
    <reaction evidence="1">
        <text>Cleavage of an N-acetyl or N-formyl amino acid from the N-terminus of a polypeptide.</text>
        <dbReference type="EC" id="3.4.19.1"/>
    </reaction>
</comment>
<sequence>MSMYTKLAEIPVPTGAQFVGQDRIELSFSARDHARDVKKYLLKHIVLSSAGEAAALPTQEVSYVASRYSPSGRTRAVLREVKEWSGSGSKYFVELWAGDRLKYEVDVTEKHGAFYADEYIGTLSFNQDETSLVYTAEALIEKDDNDPYAKWRFRADLGEGLSGKKRPAAFIIRWDESNATVSRILTPDHLYLGQYIFSPFSTNTLFASAYEPQSDGRLLGVKGCFNRPRGIWQVDLDSTQQFPEKWKATLKKLTEGSASARSPRVVGDQLVWLSEAVGGGHVSTSTVDTLNLHTNEGNVVLDVVKKPLDDGFPGLYAPANLPASPVVSLDSKAYVAVQSTYGSRTLVVLVSLDGGYRVLHLDDEFSWNVLATDGNSRLVCSRSTSAIPYEIVLVELKESEPSVKVIDTPTLSDDVVAALDSIKTQVIKIPGRGPTETVVVQSTLNEKVAPCILVPHGGPHATTTTAFSAGTTGMVLEGYTVSLPNYTGSPGFGDVAARALLGQCGRLDVDDCMASLEHIIKLGIAEDGPGKLFVQGGSHGGFLTAHLIGQFPDKFTAASMRNPVISGGDTTGTDIPDWYYLEFGYSYPIQSSSKSTTLASDATSSPTASSTIPPLMTGSRFDELQHASPISYIDAVRTPMLMLIGLSDRRVSPNQGIEYYHALKARAQDKSKVEMLLFEGESHPMDGVECLRVSWEAARDWFARAKVGWEPPSGVVGKAKKG</sequence>
<dbReference type="GO" id="GO:0005737">
    <property type="term" value="C:cytoplasm"/>
    <property type="evidence" value="ECO:0007669"/>
    <property type="project" value="UniProtKB-SubCell"/>
</dbReference>
<reference evidence="11 12" key="1">
    <citation type="journal article" date="2019" name="Nat. Ecol. Evol.">
        <title>Megaphylogeny resolves global patterns of mushroom evolution.</title>
        <authorList>
            <person name="Varga T."/>
            <person name="Krizsan K."/>
            <person name="Foldi C."/>
            <person name="Dima B."/>
            <person name="Sanchez-Garcia M."/>
            <person name="Sanchez-Ramirez S."/>
            <person name="Szollosi G.J."/>
            <person name="Szarkandi J.G."/>
            <person name="Papp V."/>
            <person name="Albert L."/>
            <person name="Andreopoulos W."/>
            <person name="Angelini C."/>
            <person name="Antonin V."/>
            <person name="Barry K.W."/>
            <person name="Bougher N.L."/>
            <person name="Buchanan P."/>
            <person name="Buyck B."/>
            <person name="Bense V."/>
            <person name="Catcheside P."/>
            <person name="Chovatia M."/>
            <person name="Cooper J."/>
            <person name="Damon W."/>
            <person name="Desjardin D."/>
            <person name="Finy P."/>
            <person name="Geml J."/>
            <person name="Haridas S."/>
            <person name="Hughes K."/>
            <person name="Justo A."/>
            <person name="Karasinski D."/>
            <person name="Kautmanova I."/>
            <person name="Kiss B."/>
            <person name="Kocsube S."/>
            <person name="Kotiranta H."/>
            <person name="LaButti K.M."/>
            <person name="Lechner B.E."/>
            <person name="Liimatainen K."/>
            <person name="Lipzen A."/>
            <person name="Lukacs Z."/>
            <person name="Mihaltcheva S."/>
            <person name="Morgado L.N."/>
            <person name="Niskanen T."/>
            <person name="Noordeloos M.E."/>
            <person name="Ohm R.A."/>
            <person name="Ortiz-Santana B."/>
            <person name="Ovrebo C."/>
            <person name="Racz N."/>
            <person name="Riley R."/>
            <person name="Savchenko A."/>
            <person name="Shiryaev A."/>
            <person name="Soop K."/>
            <person name="Spirin V."/>
            <person name="Szebenyi C."/>
            <person name="Tomsovsky M."/>
            <person name="Tulloss R.E."/>
            <person name="Uehling J."/>
            <person name="Grigoriev I.V."/>
            <person name="Vagvolgyi C."/>
            <person name="Papp T."/>
            <person name="Martin F.M."/>
            <person name="Miettinen O."/>
            <person name="Hibbett D.S."/>
            <person name="Nagy L.G."/>
        </authorList>
    </citation>
    <scope>NUCLEOTIDE SEQUENCE [LARGE SCALE GENOMIC DNA]</scope>
    <source>
        <strain evidence="11 12">FP101781</strain>
    </source>
</reference>
<dbReference type="AlphaFoldDB" id="A0A4Y7TJ02"/>
<dbReference type="Pfam" id="PF19283">
    <property type="entry name" value="APEH_N"/>
    <property type="match status" value="1"/>
</dbReference>
<dbReference type="Pfam" id="PF00326">
    <property type="entry name" value="Peptidase_S9"/>
    <property type="match status" value="2"/>
</dbReference>
<protein>
    <recommendedName>
        <fullName evidence="5">acylaminoacyl-peptidase</fullName>
        <ecNumber evidence="5">3.4.19.1</ecNumber>
    </recommendedName>
    <alternativeName>
        <fullName evidence="8">Dipeptidyl-peptidase V</fullName>
    </alternativeName>
</protein>
<evidence type="ECO:0000256" key="7">
    <source>
        <dbReference type="ARBA" id="ARBA00022801"/>
    </source>
</evidence>
<feature type="domain" description="Acylamino-acid-releasing enzyme N-terminal" evidence="10">
    <location>
        <begin position="53"/>
        <end position="389"/>
    </location>
</feature>
<dbReference type="InterPro" id="IPR029058">
    <property type="entry name" value="AB_hydrolase_fold"/>
</dbReference>
<dbReference type="GO" id="GO:0006508">
    <property type="term" value="P:proteolysis"/>
    <property type="evidence" value="ECO:0007669"/>
    <property type="project" value="InterPro"/>
</dbReference>
<keyword evidence="7 11" id="KW-0378">Hydrolase</keyword>
<comment type="subunit">
    <text evidence="4">Homotetramer.</text>
</comment>
<evidence type="ECO:0000259" key="10">
    <source>
        <dbReference type="Pfam" id="PF19283"/>
    </source>
</evidence>
<keyword evidence="6" id="KW-0963">Cytoplasm</keyword>
<evidence type="ECO:0000313" key="12">
    <source>
        <dbReference type="Proteomes" id="UP000298030"/>
    </source>
</evidence>
<feature type="domain" description="Peptidase S9 prolyl oligopeptidase catalytic" evidence="9">
    <location>
        <begin position="472"/>
        <end position="566"/>
    </location>
</feature>
<evidence type="ECO:0000313" key="11">
    <source>
        <dbReference type="EMBL" id="TEB33971.1"/>
    </source>
</evidence>
<evidence type="ECO:0000259" key="9">
    <source>
        <dbReference type="Pfam" id="PF00326"/>
    </source>
</evidence>
<dbReference type="Gene3D" id="3.40.50.1820">
    <property type="entry name" value="alpha/beta hydrolase"/>
    <property type="match status" value="1"/>
</dbReference>
<evidence type="ECO:0000256" key="5">
    <source>
        <dbReference type="ARBA" id="ARBA00012917"/>
    </source>
</evidence>
<dbReference type="STRING" id="71717.A0A4Y7TJ02"/>
<dbReference type="Proteomes" id="UP000298030">
    <property type="component" value="Unassembled WGS sequence"/>
</dbReference>
<dbReference type="InterPro" id="IPR045550">
    <property type="entry name" value="AARE_N"/>
</dbReference>